<feature type="compositionally biased region" description="Acidic residues" evidence="6">
    <location>
        <begin position="774"/>
        <end position="784"/>
    </location>
</feature>
<reference evidence="7 8" key="1">
    <citation type="submission" date="2015-09" db="EMBL/GenBank/DDBJ databases">
        <title>Host preference determinants of Valsa canker pathogens revealed by comparative genomics.</title>
        <authorList>
            <person name="Yin Z."/>
            <person name="Huang L."/>
        </authorList>
    </citation>
    <scope>NUCLEOTIDE SEQUENCE [LARGE SCALE GENOMIC DNA]</scope>
    <source>
        <strain evidence="7 8">SXYLt</strain>
    </source>
</reference>
<evidence type="ECO:0000256" key="1">
    <source>
        <dbReference type="ARBA" id="ARBA00004123"/>
    </source>
</evidence>
<dbReference type="Gene3D" id="1.25.10.10">
    <property type="entry name" value="Leucine-rich Repeat Variant"/>
    <property type="match status" value="3"/>
</dbReference>
<organism evidence="7 8">
    <name type="scientific">Cytospora leucostoma</name>
    <dbReference type="NCBI Taxonomy" id="1230097"/>
    <lineage>
        <taxon>Eukaryota</taxon>
        <taxon>Fungi</taxon>
        <taxon>Dikarya</taxon>
        <taxon>Ascomycota</taxon>
        <taxon>Pezizomycotina</taxon>
        <taxon>Sordariomycetes</taxon>
        <taxon>Sordariomycetidae</taxon>
        <taxon>Diaporthales</taxon>
        <taxon>Cytosporaceae</taxon>
        <taxon>Cytospora</taxon>
    </lineage>
</organism>
<feature type="region of interest" description="Disordered" evidence="6">
    <location>
        <begin position="771"/>
        <end position="811"/>
    </location>
</feature>
<dbReference type="Proteomes" id="UP000285146">
    <property type="component" value="Unassembled WGS sequence"/>
</dbReference>
<accession>A0A423XLD3</accession>
<dbReference type="InterPro" id="IPR016024">
    <property type="entry name" value="ARM-type_fold"/>
</dbReference>
<dbReference type="InterPro" id="IPR011989">
    <property type="entry name" value="ARM-like"/>
</dbReference>
<evidence type="ECO:0000256" key="5">
    <source>
        <dbReference type="ARBA" id="ARBA00023242"/>
    </source>
</evidence>
<keyword evidence="3" id="KW-0963">Cytoplasm</keyword>
<dbReference type="PANTHER" id="PTHR15651">
    <property type="entry name" value="ARMADILLO REPEAT-CONTAINING PROTEIN 8"/>
    <property type="match status" value="1"/>
</dbReference>
<dbReference type="EMBL" id="LKEB01000003">
    <property type="protein sequence ID" value="ROW17179.1"/>
    <property type="molecule type" value="Genomic_DNA"/>
</dbReference>
<keyword evidence="4" id="KW-0677">Repeat</keyword>
<feature type="region of interest" description="Disordered" evidence="6">
    <location>
        <begin position="591"/>
        <end position="619"/>
    </location>
</feature>
<proteinExistence type="predicted"/>
<keyword evidence="5" id="KW-0539">Nucleus</keyword>
<protein>
    <recommendedName>
        <fullName evidence="9">Armadillo repeat-containing protein 8</fullName>
    </recommendedName>
</protein>
<evidence type="ECO:0000256" key="6">
    <source>
        <dbReference type="SAM" id="MobiDB-lite"/>
    </source>
</evidence>
<dbReference type="PANTHER" id="PTHR15651:SF7">
    <property type="entry name" value="ARMADILLO REPEAT-CONTAINING PROTEIN 8"/>
    <property type="match status" value="1"/>
</dbReference>
<sequence>MARVTNLALLSHDRGEQSSALRALKHEIVGHVQNKEKWIDNGVLEPIVRILDTSRSSASIGSKDSQGWAQSANPLTGEEAVRLQALQVLASLANGGFAFLAPIHAAGALSVILSNIPPSENPPQVVVAALRAVTNIAEASKLALSTPTIELANLADMIFVPPLLGALRDILVTPVTSHLLQTQRNSVARMIALLCWEERHQVDLAKSGILDALATNLASVVVSRGFVIPGADLVAEQEGVTDLIPEPAASNTDITAIFEALAAIIGNSRWRAAALVYAPAMLTVFPNPGSPQRSKGIKACFNALEVAGLSNIASKDLGAMDCLLPVVPVYQVKNTAISPFPPLGAAPSRSYRPLSKATSLNWFPSSLSWDASQAEIMGSDAEGVVEETESALISWLIYTVRTTEGMERIMAASVLTSLFKSGFANKSREAYMGQLIIPILLQTLEDIGPASGGTAETSFIDLETAVNRSIIECSLEVLAKLINDSEYLQKCAYDCSGVKVISKYLKSAYEPLSGKSIRPWRPAVPYEKSGEHEIGLPTCRLGPRGQLPLQAHRVRVRETALRAVAALTASKDDYRKAVVERDLVPYIVESLSSTPNKPKGKERPKSPKKDLEEGDGDFDPAYGSNPTTVIIAACHALRVLSRSVSILRTTLEDNGIAIPIFRLLRHPEVDVQIAASGVMVNLVTDIAPMRDRLNEVGVMTALCEQSRSQNPALRLNALWSLKHWVLGVGMEAKKECLEELSAGWLVRLICDDTEDEALYARIAKNDTKQAASNLDEDVEMDQTGEESKRPASVPSQISSNTASTGGQARTPRLRQVEQKIAALRETELSSTQKVRDDDLAVQEQGLNFVRNLIGPIASVTDSAREHAEMIDYLFGFLGQDRFFEIMHSKLQLKYLHPFGRRFPNQRESRVLYPQARIVSAVVYILVHMAASVPRHRQILISQTKLLTDLGKQFQSKDKDVRVALCHLITNLTWRDDSDDEDNSRQRAGELKKLGLLTKLETLESDDGELDVRERAKAAIWQINKPRGF</sequence>
<keyword evidence="8" id="KW-1185">Reference proteome</keyword>
<comment type="caution">
    <text evidence="7">The sequence shown here is derived from an EMBL/GenBank/DDBJ whole genome shotgun (WGS) entry which is preliminary data.</text>
</comment>
<dbReference type="InParanoid" id="A0A423XLD3"/>
<feature type="compositionally biased region" description="Basic and acidic residues" evidence="6">
    <location>
        <begin position="599"/>
        <end position="611"/>
    </location>
</feature>
<evidence type="ECO:0000256" key="2">
    <source>
        <dbReference type="ARBA" id="ARBA00004496"/>
    </source>
</evidence>
<dbReference type="GO" id="GO:0005737">
    <property type="term" value="C:cytoplasm"/>
    <property type="evidence" value="ECO:0007669"/>
    <property type="project" value="UniProtKB-SubCell"/>
</dbReference>
<dbReference type="SUPFAM" id="SSF48371">
    <property type="entry name" value="ARM repeat"/>
    <property type="match status" value="2"/>
</dbReference>
<gene>
    <name evidence="7" type="ORF">VPNG_01129</name>
</gene>
<evidence type="ECO:0008006" key="9">
    <source>
        <dbReference type="Google" id="ProtNLM"/>
    </source>
</evidence>
<evidence type="ECO:0000313" key="8">
    <source>
        <dbReference type="Proteomes" id="UP000285146"/>
    </source>
</evidence>
<comment type="subcellular location">
    <subcellularLocation>
        <location evidence="2">Cytoplasm</location>
    </subcellularLocation>
    <subcellularLocation>
        <location evidence="1">Nucleus</location>
    </subcellularLocation>
</comment>
<dbReference type="GO" id="GO:0034657">
    <property type="term" value="C:GID complex"/>
    <property type="evidence" value="ECO:0007669"/>
    <property type="project" value="TreeGrafter"/>
</dbReference>
<evidence type="ECO:0000256" key="3">
    <source>
        <dbReference type="ARBA" id="ARBA00022490"/>
    </source>
</evidence>
<dbReference type="OrthoDB" id="5559898at2759"/>
<dbReference type="GO" id="GO:0043161">
    <property type="term" value="P:proteasome-mediated ubiquitin-dependent protein catabolic process"/>
    <property type="evidence" value="ECO:0007669"/>
    <property type="project" value="TreeGrafter"/>
</dbReference>
<dbReference type="AlphaFoldDB" id="A0A423XLD3"/>
<dbReference type="STRING" id="1230097.A0A423XLD3"/>
<evidence type="ECO:0000313" key="7">
    <source>
        <dbReference type="EMBL" id="ROW17179.1"/>
    </source>
</evidence>
<evidence type="ECO:0000256" key="4">
    <source>
        <dbReference type="ARBA" id="ARBA00022737"/>
    </source>
</evidence>
<name>A0A423XLD3_9PEZI</name>
<dbReference type="GO" id="GO:0005634">
    <property type="term" value="C:nucleus"/>
    <property type="evidence" value="ECO:0007669"/>
    <property type="project" value="UniProtKB-SubCell"/>
</dbReference>
<dbReference type="InterPro" id="IPR038739">
    <property type="entry name" value="ARMC8/Vid28"/>
</dbReference>
<feature type="compositionally biased region" description="Polar residues" evidence="6">
    <location>
        <begin position="793"/>
        <end position="807"/>
    </location>
</feature>